<sequence>MNPLISVIVPVYNSGQYLARCIESVLHQSFVDFELLLINDGSSDDSSSICSDYAVRDNRIRVFHQNNAGVSAARNLGIKEIRGKYLAFVDADDYVYPNYLKDLYESLRFDKGSGLAIQGLMLVTPENEVLSKKGVGDAFVKSQDFGFAICRYRLYGQGYIASKLYDVNLIRKHNLHFDTRIKVLEDLFFMYQYLLHCDYIILSDKSNYAYVRYPNSGCRTLHPFDTVYAGFQLYQNLLIKLTNKWVFPQNEDRNGLYASMMLGFDWSLKTDYQQGRNVPRKVRIAHLQLLIDDNYRMMCDYYHPVYKLDKLGKILLKARFYSLYDYYIIFLIKMHVTSFLHAPHF</sequence>
<dbReference type="SUPFAM" id="SSF53448">
    <property type="entry name" value="Nucleotide-diphospho-sugar transferases"/>
    <property type="match status" value="1"/>
</dbReference>
<dbReference type="InterPro" id="IPR029044">
    <property type="entry name" value="Nucleotide-diphossugar_trans"/>
</dbReference>
<organism evidence="4 5">
    <name type="scientific">Bacteroides cellulosilyticus</name>
    <dbReference type="NCBI Taxonomy" id="246787"/>
    <lineage>
        <taxon>Bacteria</taxon>
        <taxon>Pseudomonadati</taxon>
        <taxon>Bacteroidota</taxon>
        <taxon>Bacteroidia</taxon>
        <taxon>Bacteroidales</taxon>
        <taxon>Bacteroidaceae</taxon>
        <taxon>Bacteroides</taxon>
    </lineage>
</organism>
<dbReference type="AlphaFoldDB" id="A0A412IC22"/>
<reference evidence="4 5" key="1">
    <citation type="submission" date="2018-08" db="EMBL/GenBank/DDBJ databases">
        <title>A genome reference for cultivated species of the human gut microbiota.</title>
        <authorList>
            <person name="Zou Y."/>
            <person name="Xue W."/>
            <person name="Luo G."/>
        </authorList>
    </citation>
    <scope>NUCLEOTIDE SEQUENCE [LARGE SCALE GENOMIC DNA]</scope>
    <source>
        <strain evidence="4 5">AF22-3AC</strain>
    </source>
</reference>
<dbReference type="PANTHER" id="PTHR22916">
    <property type="entry name" value="GLYCOSYLTRANSFERASE"/>
    <property type="match status" value="1"/>
</dbReference>
<keyword evidence="1" id="KW-0328">Glycosyltransferase</keyword>
<name>A0A412IC22_9BACE</name>
<dbReference type="CDD" id="cd00761">
    <property type="entry name" value="Glyco_tranf_GTA_type"/>
    <property type="match status" value="1"/>
</dbReference>
<dbReference type="Proteomes" id="UP000283341">
    <property type="component" value="Unassembled WGS sequence"/>
</dbReference>
<evidence type="ECO:0000256" key="1">
    <source>
        <dbReference type="ARBA" id="ARBA00022676"/>
    </source>
</evidence>
<dbReference type="EMBL" id="QRVJ01000022">
    <property type="protein sequence ID" value="RGS34388.1"/>
    <property type="molecule type" value="Genomic_DNA"/>
</dbReference>
<proteinExistence type="predicted"/>
<evidence type="ECO:0000313" key="4">
    <source>
        <dbReference type="EMBL" id="RGS34388.1"/>
    </source>
</evidence>
<feature type="domain" description="Glycosyltransferase 2-like" evidence="3">
    <location>
        <begin position="6"/>
        <end position="110"/>
    </location>
</feature>
<comment type="caution">
    <text evidence="4">The sequence shown here is derived from an EMBL/GenBank/DDBJ whole genome shotgun (WGS) entry which is preliminary data.</text>
</comment>
<keyword evidence="2 4" id="KW-0808">Transferase</keyword>
<dbReference type="GO" id="GO:0016758">
    <property type="term" value="F:hexosyltransferase activity"/>
    <property type="evidence" value="ECO:0007669"/>
    <property type="project" value="UniProtKB-ARBA"/>
</dbReference>
<dbReference type="InterPro" id="IPR001173">
    <property type="entry name" value="Glyco_trans_2-like"/>
</dbReference>
<dbReference type="RefSeq" id="WP_118403363.1">
    <property type="nucleotide sequence ID" value="NZ_JADNFX010000030.1"/>
</dbReference>
<gene>
    <name evidence="4" type="ORF">DWX97_19520</name>
</gene>
<evidence type="ECO:0000313" key="5">
    <source>
        <dbReference type="Proteomes" id="UP000283341"/>
    </source>
</evidence>
<dbReference type="PANTHER" id="PTHR22916:SF51">
    <property type="entry name" value="GLYCOSYLTRANSFERASE EPSH-RELATED"/>
    <property type="match status" value="1"/>
</dbReference>
<evidence type="ECO:0000256" key="2">
    <source>
        <dbReference type="ARBA" id="ARBA00022679"/>
    </source>
</evidence>
<dbReference type="Gene3D" id="3.90.550.10">
    <property type="entry name" value="Spore Coat Polysaccharide Biosynthesis Protein SpsA, Chain A"/>
    <property type="match status" value="1"/>
</dbReference>
<dbReference type="Pfam" id="PF00535">
    <property type="entry name" value="Glycos_transf_2"/>
    <property type="match status" value="1"/>
</dbReference>
<protein>
    <submittedName>
        <fullName evidence="4">Glycosyltransferase</fullName>
    </submittedName>
</protein>
<accession>A0A412IC22</accession>
<evidence type="ECO:0000259" key="3">
    <source>
        <dbReference type="Pfam" id="PF00535"/>
    </source>
</evidence>